<dbReference type="SUPFAM" id="SSF88946">
    <property type="entry name" value="Sigma2 domain of RNA polymerase sigma factors"/>
    <property type="match status" value="1"/>
</dbReference>
<evidence type="ECO:0000256" key="4">
    <source>
        <dbReference type="ARBA" id="ARBA00023125"/>
    </source>
</evidence>
<dbReference type="InterPro" id="IPR013325">
    <property type="entry name" value="RNA_pol_sigma_r2"/>
</dbReference>
<comment type="similarity">
    <text evidence="1">Belongs to the sigma-70 factor family. ECF subfamily.</text>
</comment>
<evidence type="ECO:0000256" key="3">
    <source>
        <dbReference type="ARBA" id="ARBA00023082"/>
    </source>
</evidence>
<dbReference type="InterPro" id="IPR013249">
    <property type="entry name" value="RNA_pol_sigma70_r4_t2"/>
</dbReference>
<dbReference type="SUPFAM" id="SSF88659">
    <property type="entry name" value="Sigma3 and sigma4 domains of RNA polymerase sigma factors"/>
    <property type="match status" value="1"/>
</dbReference>
<proteinExistence type="inferred from homology"/>
<dbReference type="Gene3D" id="1.10.10.10">
    <property type="entry name" value="Winged helix-like DNA-binding domain superfamily/Winged helix DNA-binding domain"/>
    <property type="match status" value="1"/>
</dbReference>
<dbReference type="EMBL" id="DVHM01000185">
    <property type="protein sequence ID" value="HIR71800.1"/>
    <property type="molecule type" value="Genomic_DNA"/>
</dbReference>
<accession>A0A9D1EBB7</accession>
<gene>
    <name evidence="8" type="ORF">IAA55_11060</name>
</gene>
<evidence type="ECO:0000256" key="1">
    <source>
        <dbReference type="ARBA" id="ARBA00010641"/>
    </source>
</evidence>
<dbReference type="Gene3D" id="1.10.1740.10">
    <property type="match status" value="1"/>
</dbReference>
<keyword evidence="5" id="KW-0804">Transcription</keyword>
<evidence type="ECO:0000313" key="9">
    <source>
        <dbReference type="Proteomes" id="UP000823912"/>
    </source>
</evidence>
<evidence type="ECO:0000256" key="2">
    <source>
        <dbReference type="ARBA" id="ARBA00023015"/>
    </source>
</evidence>
<dbReference type="InterPro" id="IPR039425">
    <property type="entry name" value="RNA_pol_sigma-70-like"/>
</dbReference>
<protein>
    <submittedName>
        <fullName evidence="8">RNA polymerase sigma factor</fullName>
    </submittedName>
</protein>
<dbReference type="GO" id="GO:0003677">
    <property type="term" value="F:DNA binding"/>
    <property type="evidence" value="ECO:0007669"/>
    <property type="project" value="UniProtKB-KW"/>
</dbReference>
<reference evidence="8" key="1">
    <citation type="submission" date="2020-10" db="EMBL/GenBank/DDBJ databases">
        <authorList>
            <person name="Gilroy R."/>
        </authorList>
    </citation>
    <scope>NUCLEOTIDE SEQUENCE</scope>
    <source>
        <strain evidence="8">ChiSjej5B23-6657</strain>
    </source>
</reference>
<dbReference type="PANTHER" id="PTHR43133">
    <property type="entry name" value="RNA POLYMERASE ECF-TYPE SIGMA FACTO"/>
    <property type="match status" value="1"/>
</dbReference>
<dbReference type="GO" id="GO:0016987">
    <property type="term" value="F:sigma factor activity"/>
    <property type="evidence" value="ECO:0007669"/>
    <property type="project" value="UniProtKB-KW"/>
</dbReference>
<feature type="domain" description="RNA polymerase sigma factor 70 region 4 type 2" evidence="7">
    <location>
        <begin position="104"/>
        <end position="154"/>
    </location>
</feature>
<reference evidence="8" key="2">
    <citation type="journal article" date="2021" name="PeerJ">
        <title>Extensive microbial diversity within the chicken gut microbiome revealed by metagenomics and culture.</title>
        <authorList>
            <person name="Gilroy R."/>
            <person name="Ravi A."/>
            <person name="Getino M."/>
            <person name="Pursley I."/>
            <person name="Horton D.L."/>
            <person name="Alikhan N.F."/>
            <person name="Baker D."/>
            <person name="Gharbi K."/>
            <person name="Hall N."/>
            <person name="Watson M."/>
            <person name="Adriaenssens E.M."/>
            <person name="Foster-Nyarko E."/>
            <person name="Jarju S."/>
            <person name="Secka A."/>
            <person name="Antonio M."/>
            <person name="Oren A."/>
            <person name="Chaudhuri R.R."/>
            <person name="La Ragione R."/>
            <person name="Hildebrand F."/>
            <person name="Pallen M.J."/>
        </authorList>
    </citation>
    <scope>NUCLEOTIDE SEQUENCE</scope>
    <source>
        <strain evidence="8">ChiSjej5B23-6657</strain>
    </source>
</reference>
<evidence type="ECO:0000313" key="8">
    <source>
        <dbReference type="EMBL" id="HIR71800.1"/>
    </source>
</evidence>
<keyword evidence="2" id="KW-0805">Transcription regulation</keyword>
<dbReference type="NCBIfam" id="TIGR02937">
    <property type="entry name" value="sigma70-ECF"/>
    <property type="match status" value="1"/>
</dbReference>
<dbReference type="InterPro" id="IPR007627">
    <property type="entry name" value="RNA_pol_sigma70_r2"/>
</dbReference>
<dbReference type="InterPro" id="IPR014284">
    <property type="entry name" value="RNA_pol_sigma-70_dom"/>
</dbReference>
<sequence>MDRDEIVFEQYYEDVYRFLRALTRDRDLAEELTQETFLRAIRSVDTYRGEGEFRVWLCSIAKNLFYSQMKKQKKSIPVAEEDFPEGENQEKSLIDRITDRETAMEIYRALHRLRDPYKEVFALRVFGELSFREIGVLFEKSEHWACVTYHRARQMILREVRGGESDEKRV</sequence>
<organism evidence="8 9">
    <name type="scientific">Candidatus Pullilachnospira gallistercoris</name>
    <dbReference type="NCBI Taxonomy" id="2840911"/>
    <lineage>
        <taxon>Bacteria</taxon>
        <taxon>Bacillati</taxon>
        <taxon>Bacillota</taxon>
        <taxon>Clostridia</taxon>
        <taxon>Lachnospirales</taxon>
        <taxon>Lachnospiraceae</taxon>
        <taxon>Lachnospiraceae incertae sedis</taxon>
        <taxon>Candidatus Pullilachnospira</taxon>
    </lineage>
</organism>
<evidence type="ECO:0000256" key="5">
    <source>
        <dbReference type="ARBA" id="ARBA00023163"/>
    </source>
</evidence>
<name>A0A9D1EBB7_9FIRM</name>
<comment type="caution">
    <text evidence="8">The sequence shown here is derived from an EMBL/GenBank/DDBJ whole genome shotgun (WGS) entry which is preliminary data.</text>
</comment>
<dbReference type="InterPro" id="IPR036388">
    <property type="entry name" value="WH-like_DNA-bd_sf"/>
</dbReference>
<dbReference type="Pfam" id="PF04542">
    <property type="entry name" value="Sigma70_r2"/>
    <property type="match status" value="1"/>
</dbReference>
<dbReference type="Proteomes" id="UP000823912">
    <property type="component" value="Unassembled WGS sequence"/>
</dbReference>
<dbReference type="Pfam" id="PF08281">
    <property type="entry name" value="Sigma70_r4_2"/>
    <property type="match status" value="1"/>
</dbReference>
<keyword evidence="3" id="KW-0731">Sigma factor</keyword>
<feature type="domain" description="RNA polymerase sigma-70 region 2" evidence="6">
    <location>
        <begin position="8"/>
        <end position="74"/>
    </location>
</feature>
<dbReference type="InterPro" id="IPR013324">
    <property type="entry name" value="RNA_pol_sigma_r3/r4-like"/>
</dbReference>
<dbReference type="AlphaFoldDB" id="A0A9D1EBB7"/>
<keyword evidence="4" id="KW-0238">DNA-binding</keyword>
<evidence type="ECO:0000259" key="6">
    <source>
        <dbReference type="Pfam" id="PF04542"/>
    </source>
</evidence>
<dbReference type="GO" id="GO:0006352">
    <property type="term" value="P:DNA-templated transcription initiation"/>
    <property type="evidence" value="ECO:0007669"/>
    <property type="project" value="InterPro"/>
</dbReference>
<dbReference type="PANTHER" id="PTHR43133:SF52">
    <property type="entry name" value="ECF RNA POLYMERASE SIGMA FACTOR SIGL"/>
    <property type="match status" value="1"/>
</dbReference>
<evidence type="ECO:0000259" key="7">
    <source>
        <dbReference type="Pfam" id="PF08281"/>
    </source>
</evidence>